<accession>A0A2G5PGC3</accession>
<dbReference type="InterPro" id="IPR013228">
    <property type="entry name" value="PE-PPE_C"/>
</dbReference>
<comment type="caution">
    <text evidence="3">The sequence shown here is derived from an EMBL/GenBank/DDBJ whole genome shotgun (WGS) entry which is preliminary data.</text>
</comment>
<dbReference type="OrthoDB" id="4568361at2"/>
<evidence type="ECO:0000259" key="2">
    <source>
        <dbReference type="Pfam" id="PF08237"/>
    </source>
</evidence>
<evidence type="ECO:0000313" key="4">
    <source>
        <dbReference type="Proteomes" id="UP000230551"/>
    </source>
</evidence>
<gene>
    <name evidence="3" type="ORF">CQY22_002760</name>
</gene>
<dbReference type="RefSeq" id="WP_090588852.1">
    <property type="nucleotide sequence ID" value="NZ_CP104302.1"/>
</dbReference>
<evidence type="ECO:0000256" key="1">
    <source>
        <dbReference type="SAM" id="MobiDB-lite"/>
    </source>
</evidence>
<feature type="compositionally biased region" description="Basic and acidic residues" evidence="1">
    <location>
        <begin position="553"/>
        <end position="562"/>
    </location>
</feature>
<feature type="compositionally biased region" description="Low complexity" evidence="1">
    <location>
        <begin position="484"/>
        <end position="498"/>
    </location>
</feature>
<evidence type="ECO:0000313" key="3">
    <source>
        <dbReference type="EMBL" id="PIB77190.1"/>
    </source>
</evidence>
<organism evidence="3 4">
    <name type="scientific">Mycolicibacterium brumae</name>
    <dbReference type="NCBI Taxonomy" id="85968"/>
    <lineage>
        <taxon>Bacteria</taxon>
        <taxon>Bacillati</taxon>
        <taxon>Actinomycetota</taxon>
        <taxon>Actinomycetes</taxon>
        <taxon>Mycobacteriales</taxon>
        <taxon>Mycobacteriaceae</taxon>
        <taxon>Mycolicibacterium</taxon>
    </lineage>
</organism>
<feature type="compositionally biased region" description="Polar residues" evidence="1">
    <location>
        <begin position="571"/>
        <end position="583"/>
    </location>
</feature>
<keyword evidence="4" id="KW-1185">Reference proteome</keyword>
<feature type="compositionally biased region" description="Polar residues" evidence="1">
    <location>
        <begin position="543"/>
        <end position="552"/>
    </location>
</feature>
<dbReference type="Pfam" id="PF08237">
    <property type="entry name" value="PE-PPE"/>
    <property type="match status" value="1"/>
</dbReference>
<sequence length="615" mass="65018">MGSVIRVFGFLGVVIGTMLAAAWSAVVAAVLPLAAVTALVMGGTGSPLMNIGPIGTPDDATDFYLGWTYNKYIKPSLAAGDTYQGSVAVYTPEEFWPLPDQKLTFDQSVKIGLTNLTGCVLGGATCVHNTTAGAAIRDLDDVTADRLVFGYSQSARIATNLKQSLVSLYNRVGWDDPANPVPDLQFVLIGNPNRPNGGILERFLGLHIPILDITTDGATPTDSGCGTPTGCRFDTTDYSYQYDGYSDFPLYPLNVLADLNALAGIFAVHGYYQDADIDALIDQGKYGDTQYYMIPTTRLPLLSIVEDAIPDPVGGWLSPVFTLLDSPLRAITEMGYDRGLSPGSPEPMKLIRFQPITDVLTFGNALAVGIDDALAEVTGDANFRPLGTKKPTSPYGVDTIRASDVFGSNAVTDFIDKTEDAINRFRLFGGGSGQQGAVPQNVVQLDDDQNVAPQNGEQGAVEQGEVLKMQKASVAKRSRSQIGEAPAADPAPTTAQPPAERPKSLRDWRKRGSRPGAEEADSGALAVAAGPRGKREKKAAVTESESAASQPSDRVEGPDPSDRKRRPAGLTKTSGADSGNPTRFSRDSAQRRGPNRGEQGAGAQKTADTGSAPAA</sequence>
<protein>
    <submittedName>
        <fullName evidence="3">PE-PPE domain-containing protein</fullName>
    </submittedName>
</protein>
<name>A0A2G5PGC3_9MYCO</name>
<dbReference type="EMBL" id="PDCN02000002">
    <property type="protein sequence ID" value="PIB77190.1"/>
    <property type="molecule type" value="Genomic_DNA"/>
</dbReference>
<proteinExistence type="predicted"/>
<feature type="domain" description="PE-PPE" evidence="2">
    <location>
        <begin position="87"/>
        <end position="337"/>
    </location>
</feature>
<dbReference type="AlphaFoldDB" id="A0A2G5PGC3"/>
<reference evidence="3 4" key="1">
    <citation type="journal article" date="2017" name="Infect. Genet. Evol.">
        <title>The new phylogeny of the genus Mycobacterium: The old and the news.</title>
        <authorList>
            <person name="Tortoli E."/>
            <person name="Fedrizzi T."/>
            <person name="Meehan C.J."/>
            <person name="Trovato A."/>
            <person name="Grottola A."/>
            <person name="Giacobazzi E."/>
            <person name="Serpini G.F."/>
            <person name="Tagliazucchi S."/>
            <person name="Fabio A."/>
            <person name="Bettua C."/>
            <person name="Bertorelli R."/>
            <person name="Frascaro F."/>
            <person name="De Sanctis V."/>
            <person name="Pecorari M."/>
            <person name="Jousson O."/>
            <person name="Segata N."/>
            <person name="Cirillo D.M."/>
        </authorList>
    </citation>
    <scope>NUCLEOTIDE SEQUENCE [LARGE SCALE GENOMIC DNA]</scope>
    <source>
        <strain evidence="3 4">CIP1034565</strain>
    </source>
</reference>
<dbReference type="Proteomes" id="UP000230551">
    <property type="component" value="Unassembled WGS sequence"/>
</dbReference>
<feature type="region of interest" description="Disordered" evidence="1">
    <location>
        <begin position="470"/>
        <end position="615"/>
    </location>
</feature>